<proteinExistence type="predicted"/>
<dbReference type="OrthoDB" id="6435125at2759"/>
<reference evidence="2 3" key="1">
    <citation type="journal article" date="2019" name="Sci. Rep.">
        <title>Orb-weaving spider Araneus ventricosus genome elucidates the spidroin gene catalogue.</title>
        <authorList>
            <person name="Kono N."/>
            <person name="Nakamura H."/>
            <person name="Ohtoshi R."/>
            <person name="Moran D.A.P."/>
            <person name="Shinohara A."/>
            <person name="Yoshida Y."/>
            <person name="Fujiwara M."/>
            <person name="Mori M."/>
            <person name="Tomita M."/>
            <person name="Arakawa K."/>
        </authorList>
    </citation>
    <scope>NUCLEOTIDE SEQUENCE [LARGE SCALE GENOMIC DNA]</scope>
</reference>
<gene>
    <name evidence="2" type="ORF">AVEN_118654_1</name>
</gene>
<dbReference type="Proteomes" id="UP000499080">
    <property type="component" value="Unassembled WGS sequence"/>
</dbReference>
<evidence type="ECO:0000256" key="1">
    <source>
        <dbReference type="SAM" id="SignalP"/>
    </source>
</evidence>
<dbReference type="AlphaFoldDB" id="A0A4Y2AYK1"/>
<keyword evidence="1" id="KW-0732">Signal</keyword>
<feature type="chain" id="PRO_5021494447" evidence="1">
    <location>
        <begin position="20"/>
        <end position="116"/>
    </location>
</feature>
<name>A0A4Y2AYK1_ARAVE</name>
<protein>
    <submittedName>
        <fullName evidence="2">Uncharacterized protein</fullName>
    </submittedName>
</protein>
<keyword evidence="3" id="KW-1185">Reference proteome</keyword>
<evidence type="ECO:0000313" key="3">
    <source>
        <dbReference type="Proteomes" id="UP000499080"/>
    </source>
</evidence>
<dbReference type="EMBL" id="BGPR01000036">
    <property type="protein sequence ID" value="GBL84269.1"/>
    <property type="molecule type" value="Genomic_DNA"/>
</dbReference>
<comment type="caution">
    <text evidence="2">The sequence shown here is derived from an EMBL/GenBank/DDBJ whole genome shotgun (WGS) entry which is preliminary data.</text>
</comment>
<accession>A0A4Y2AYK1</accession>
<feature type="signal peptide" evidence="1">
    <location>
        <begin position="1"/>
        <end position="19"/>
    </location>
</feature>
<organism evidence="2 3">
    <name type="scientific">Araneus ventricosus</name>
    <name type="common">Orbweaver spider</name>
    <name type="synonym">Epeira ventricosa</name>
    <dbReference type="NCBI Taxonomy" id="182803"/>
    <lineage>
        <taxon>Eukaryota</taxon>
        <taxon>Metazoa</taxon>
        <taxon>Ecdysozoa</taxon>
        <taxon>Arthropoda</taxon>
        <taxon>Chelicerata</taxon>
        <taxon>Arachnida</taxon>
        <taxon>Araneae</taxon>
        <taxon>Araneomorphae</taxon>
        <taxon>Entelegynae</taxon>
        <taxon>Araneoidea</taxon>
        <taxon>Araneidae</taxon>
        <taxon>Araneus</taxon>
    </lineage>
</organism>
<sequence length="116" mass="12682">MHSSVTFLFVLSLLVAALAGEKSKGRNRHGPDHRGPRKHPANIMFPACETFVDAMDNSAHSLMKANQIGPDACPDENLEDCMQTDAMKVRCSVEKAPSEECMAQMTAFLQGNTCNE</sequence>
<evidence type="ECO:0000313" key="2">
    <source>
        <dbReference type="EMBL" id="GBL84269.1"/>
    </source>
</evidence>